<organism evidence="2 3">
    <name type="scientific">Papaver atlanticum</name>
    <dbReference type="NCBI Taxonomy" id="357466"/>
    <lineage>
        <taxon>Eukaryota</taxon>
        <taxon>Viridiplantae</taxon>
        <taxon>Streptophyta</taxon>
        <taxon>Embryophyta</taxon>
        <taxon>Tracheophyta</taxon>
        <taxon>Spermatophyta</taxon>
        <taxon>Magnoliopsida</taxon>
        <taxon>Ranunculales</taxon>
        <taxon>Papaveraceae</taxon>
        <taxon>Papaveroideae</taxon>
        <taxon>Papaver</taxon>
    </lineage>
</organism>
<dbReference type="Proteomes" id="UP001202328">
    <property type="component" value="Unassembled WGS sequence"/>
</dbReference>
<comment type="caution">
    <text evidence="2">The sequence shown here is derived from an EMBL/GenBank/DDBJ whole genome shotgun (WGS) entry which is preliminary data.</text>
</comment>
<keyword evidence="3" id="KW-1185">Reference proteome</keyword>
<accession>A0AAD4TKI8</accession>
<dbReference type="AlphaFoldDB" id="A0AAD4TKI8"/>
<feature type="region of interest" description="Disordered" evidence="1">
    <location>
        <begin position="33"/>
        <end position="89"/>
    </location>
</feature>
<reference evidence="2" key="1">
    <citation type="submission" date="2022-04" db="EMBL/GenBank/DDBJ databases">
        <title>A functionally conserved STORR gene fusion in Papaver species that diverged 16.8 million years ago.</title>
        <authorList>
            <person name="Catania T."/>
        </authorList>
    </citation>
    <scope>NUCLEOTIDE SEQUENCE</scope>
    <source>
        <strain evidence="2">S-188037</strain>
    </source>
</reference>
<proteinExistence type="predicted"/>
<evidence type="ECO:0000313" key="3">
    <source>
        <dbReference type="Proteomes" id="UP001202328"/>
    </source>
</evidence>
<feature type="non-terminal residue" evidence="2">
    <location>
        <position position="89"/>
    </location>
</feature>
<feature type="compositionally biased region" description="Polar residues" evidence="1">
    <location>
        <begin position="61"/>
        <end position="75"/>
    </location>
</feature>
<feature type="compositionally biased region" description="Basic residues" evidence="1">
    <location>
        <begin position="33"/>
        <end position="45"/>
    </location>
</feature>
<sequence length="89" mass="10016">MIRVQGIETQNMGSDISGKVMIKQLFNSSIRARTKSSKTNHLHKKVTQEEDSNERVIITKMYQQDGTDNGPSTRTGRAAPIFPKNLELL</sequence>
<evidence type="ECO:0000313" key="2">
    <source>
        <dbReference type="EMBL" id="KAI3960484.1"/>
    </source>
</evidence>
<dbReference type="EMBL" id="JAJJMB010000931">
    <property type="protein sequence ID" value="KAI3960484.1"/>
    <property type="molecule type" value="Genomic_DNA"/>
</dbReference>
<protein>
    <submittedName>
        <fullName evidence="2">Uncharacterized protein</fullName>
    </submittedName>
</protein>
<name>A0AAD4TKI8_9MAGN</name>
<gene>
    <name evidence="2" type="ORF">MKW98_002983</name>
</gene>
<evidence type="ECO:0000256" key="1">
    <source>
        <dbReference type="SAM" id="MobiDB-lite"/>
    </source>
</evidence>